<name>A0A0B6ZYX2_9EUPU</name>
<proteinExistence type="inferred from homology"/>
<evidence type="ECO:0000256" key="5">
    <source>
        <dbReference type="ARBA" id="ARBA00023136"/>
    </source>
</evidence>
<dbReference type="PANTHER" id="PTHR31040:SF1">
    <property type="entry name" value="NURIM"/>
    <property type="match status" value="1"/>
</dbReference>
<reference evidence="9" key="1">
    <citation type="submission" date="2014-12" db="EMBL/GenBank/DDBJ databases">
        <title>Insight into the proteome of Arion vulgaris.</title>
        <authorList>
            <person name="Aradska J."/>
            <person name="Bulat T."/>
            <person name="Smidak R."/>
            <person name="Sarate P."/>
            <person name="Gangsoo J."/>
            <person name="Sialana F."/>
            <person name="Bilban M."/>
            <person name="Lubec G."/>
        </authorList>
    </citation>
    <scope>NUCLEOTIDE SEQUENCE</scope>
    <source>
        <tissue evidence="9">Skin</tissue>
    </source>
</reference>
<comment type="subcellular location">
    <subcellularLocation>
        <location evidence="1">Nucleus inner membrane</location>
        <topology evidence="1">Multi-pass membrane protein</topology>
    </subcellularLocation>
</comment>
<evidence type="ECO:0000256" key="8">
    <source>
        <dbReference type="SAM" id="Phobius"/>
    </source>
</evidence>
<dbReference type="AlphaFoldDB" id="A0A0B6ZYX2"/>
<evidence type="ECO:0000313" key="9">
    <source>
        <dbReference type="EMBL" id="CEK73522.1"/>
    </source>
</evidence>
<evidence type="ECO:0000256" key="3">
    <source>
        <dbReference type="ARBA" id="ARBA00022692"/>
    </source>
</evidence>
<dbReference type="InterPro" id="IPR033580">
    <property type="entry name" value="Nurim-like"/>
</dbReference>
<dbReference type="EMBL" id="HACG01026657">
    <property type="protein sequence ID" value="CEK73522.1"/>
    <property type="molecule type" value="Transcribed_RNA"/>
</dbReference>
<keyword evidence="3 8" id="KW-0812">Transmembrane</keyword>
<feature type="transmembrane region" description="Helical" evidence="8">
    <location>
        <begin position="21"/>
        <end position="39"/>
    </location>
</feature>
<evidence type="ECO:0000256" key="6">
    <source>
        <dbReference type="ARBA" id="ARBA00031700"/>
    </source>
</evidence>
<comment type="similarity">
    <text evidence="2">Belongs to the nurim family.</text>
</comment>
<keyword evidence="4 8" id="KW-1133">Transmembrane helix</keyword>
<protein>
    <recommendedName>
        <fullName evidence="7">Nuclear envelope membrane protein</fullName>
    </recommendedName>
    <alternativeName>
        <fullName evidence="6">Nuclear rim protein</fullName>
    </alternativeName>
</protein>
<dbReference type="PANTHER" id="PTHR31040">
    <property type="entry name" value="NURIM"/>
    <property type="match status" value="1"/>
</dbReference>
<accession>A0A0B6ZYX2</accession>
<evidence type="ECO:0000256" key="7">
    <source>
        <dbReference type="ARBA" id="ARBA00032957"/>
    </source>
</evidence>
<evidence type="ECO:0000256" key="1">
    <source>
        <dbReference type="ARBA" id="ARBA00004473"/>
    </source>
</evidence>
<feature type="transmembrane region" description="Helical" evidence="8">
    <location>
        <begin position="59"/>
        <end position="80"/>
    </location>
</feature>
<evidence type="ECO:0000256" key="4">
    <source>
        <dbReference type="ARBA" id="ARBA00022989"/>
    </source>
</evidence>
<dbReference type="GO" id="GO:0005637">
    <property type="term" value="C:nuclear inner membrane"/>
    <property type="evidence" value="ECO:0007669"/>
    <property type="project" value="UniProtKB-SubCell"/>
</dbReference>
<gene>
    <name evidence="9" type="primary">ORF87091</name>
</gene>
<keyword evidence="5 8" id="KW-0472">Membrane</keyword>
<sequence>MATEWFKTKLATWLKITVSERLVYITCTCVTLMFVIIQWQSIPETYLWFINTQQHSLLWLFFFLLHLVGWFLLVLQVLLVDFGELVGVHQVYQYHNLLSPPLAKSARKLTEIYSHMRHPGAVLLTAMLWVHPLMTLDRVILACTLTSYVIGRHSFDQSHYEFAEKYFTTLYSEKGSRSSVRYEHVHSN</sequence>
<organism evidence="9">
    <name type="scientific">Arion vulgaris</name>
    <dbReference type="NCBI Taxonomy" id="1028688"/>
    <lineage>
        <taxon>Eukaryota</taxon>
        <taxon>Metazoa</taxon>
        <taxon>Spiralia</taxon>
        <taxon>Lophotrochozoa</taxon>
        <taxon>Mollusca</taxon>
        <taxon>Gastropoda</taxon>
        <taxon>Heterobranchia</taxon>
        <taxon>Euthyneura</taxon>
        <taxon>Panpulmonata</taxon>
        <taxon>Eupulmonata</taxon>
        <taxon>Stylommatophora</taxon>
        <taxon>Helicina</taxon>
        <taxon>Arionoidea</taxon>
        <taxon>Arionidae</taxon>
        <taxon>Arion</taxon>
    </lineage>
</organism>
<evidence type="ECO:0000256" key="2">
    <source>
        <dbReference type="ARBA" id="ARBA00010631"/>
    </source>
</evidence>